<proteinExistence type="predicted"/>
<dbReference type="SUPFAM" id="SSF55166">
    <property type="entry name" value="Hedgehog/DD-peptidase"/>
    <property type="match status" value="1"/>
</dbReference>
<dbReference type="Pfam" id="PF02557">
    <property type="entry name" value="VanY"/>
    <property type="match status" value="1"/>
</dbReference>
<feature type="domain" description="D-alanyl-D-alanine carboxypeptidase-like core" evidence="1">
    <location>
        <begin position="215"/>
        <end position="318"/>
    </location>
</feature>
<keyword evidence="3" id="KW-1185">Reference proteome</keyword>
<dbReference type="Proteomes" id="UP001156682">
    <property type="component" value="Unassembled WGS sequence"/>
</dbReference>
<dbReference type="EMBL" id="BSOR01000032">
    <property type="protein sequence ID" value="GLR64453.1"/>
    <property type="molecule type" value="Genomic_DNA"/>
</dbReference>
<dbReference type="CDD" id="cd14814">
    <property type="entry name" value="Peptidase_M15"/>
    <property type="match status" value="1"/>
</dbReference>
<dbReference type="Gene3D" id="3.30.1380.10">
    <property type="match status" value="1"/>
</dbReference>
<dbReference type="InterPro" id="IPR003709">
    <property type="entry name" value="VanY-like_core_dom"/>
</dbReference>
<evidence type="ECO:0000259" key="1">
    <source>
        <dbReference type="Pfam" id="PF02557"/>
    </source>
</evidence>
<evidence type="ECO:0000313" key="3">
    <source>
        <dbReference type="Proteomes" id="UP001156682"/>
    </source>
</evidence>
<dbReference type="InterPro" id="IPR052179">
    <property type="entry name" value="DD-CPase-like"/>
</dbReference>
<gene>
    <name evidence="2" type="ORF">GCM10007878_18910</name>
</gene>
<name>A0ABQ5ZZE2_9GAMM</name>
<dbReference type="PANTHER" id="PTHR34385:SF1">
    <property type="entry name" value="PEPTIDOGLYCAN L-ALANYL-D-GLUTAMATE ENDOPEPTIDASE CWLK"/>
    <property type="match status" value="1"/>
</dbReference>
<sequence>MDRRTLLKALSLSGFVALGSGSVLRQVNLTDKLQKSFGMGALQGQWAATNLQHGMEDILPTQLSEALSQVHQQAAAQAAASGSSNAETRTRYFESVFDDDYFLPEEKRATMLLAYERLDRLQSFVGHGNFNLLSFDEALRFARNYPDIGKFTQAEMDFLDELYHIDARLYGFYGERVLDTITSKVAKQDVESVGRTGHYLFKGQSREFYNRLLEEVGDDLVLTSGVRSMVKQMHLFLAKAEQSAGNMSKASRSLAPPGYSYHAIGDFDVGKVGFGYRNFSDDFAETDVYKRLQDLGFVEIRYTTDNSFGVRYEPWHIQVS</sequence>
<dbReference type="RefSeq" id="WP_027851405.1">
    <property type="nucleotide sequence ID" value="NZ_BSOR01000032.1"/>
</dbReference>
<reference evidence="3" key="1">
    <citation type="journal article" date="2019" name="Int. J. Syst. Evol. Microbiol.">
        <title>The Global Catalogue of Microorganisms (GCM) 10K type strain sequencing project: providing services to taxonomists for standard genome sequencing and annotation.</title>
        <authorList>
            <consortium name="The Broad Institute Genomics Platform"/>
            <consortium name="The Broad Institute Genome Sequencing Center for Infectious Disease"/>
            <person name="Wu L."/>
            <person name="Ma J."/>
        </authorList>
    </citation>
    <scope>NUCLEOTIDE SEQUENCE [LARGE SCALE GENOMIC DNA]</scope>
    <source>
        <strain evidence="3">NBRC 100033</strain>
    </source>
</reference>
<comment type="caution">
    <text evidence="2">The sequence shown here is derived from an EMBL/GenBank/DDBJ whole genome shotgun (WGS) entry which is preliminary data.</text>
</comment>
<dbReference type="InterPro" id="IPR009045">
    <property type="entry name" value="Zn_M74/Hedgehog-like"/>
</dbReference>
<protein>
    <recommendedName>
        <fullName evidence="1">D-alanyl-D-alanine carboxypeptidase-like core domain-containing protein</fullName>
    </recommendedName>
</protein>
<organism evidence="2 3">
    <name type="scientific">Marinospirillum insulare</name>
    <dbReference type="NCBI Taxonomy" id="217169"/>
    <lineage>
        <taxon>Bacteria</taxon>
        <taxon>Pseudomonadati</taxon>
        <taxon>Pseudomonadota</taxon>
        <taxon>Gammaproteobacteria</taxon>
        <taxon>Oceanospirillales</taxon>
        <taxon>Oceanospirillaceae</taxon>
        <taxon>Marinospirillum</taxon>
    </lineage>
</organism>
<dbReference type="PANTHER" id="PTHR34385">
    <property type="entry name" value="D-ALANYL-D-ALANINE CARBOXYPEPTIDASE"/>
    <property type="match status" value="1"/>
</dbReference>
<evidence type="ECO:0000313" key="2">
    <source>
        <dbReference type="EMBL" id="GLR64453.1"/>
    </source>
</evidence>
<accession>A0ABQ5ZZE2</accession>